<dbReference type="PANTHER" id="PTHR43272">
    <property type="entry name" value="LONG-CHAIN-FATTY-ACID--COA LIGASE"/>
    <property type="match status" value="1"/>
</dbReference>
<proteinExistence type="predicted"/>
<dbReference type="AlphaFoldDB" id="A0A7R9VNJ5"/>
<dbReference type="GO" id="GO:0016020">
    <property type="term" value="C:membrane"/>
    <property type="evidence" value="ECO:0007669"/>
    <property type="project" value="TreeGrafter"/>
</dbReference>
<dbReference type="InterPro" id="IPR000873">
    <property type="entry name" value="AMP-dep_synth/lig_dom"/>
</dbReference>
<dbReference type="GO" id="GO:0004467">
    <property type="term" value="F:long-chain fatty acid-CoA ligase activity"/>
    <property type="evidence" value="ECO:0007669"/>
    <property type="project" value="TreeGrafter"/>
</dbReference>
<feature type="domain" description="AMP-dependent synthetase/ligase" evidence="1">
    <location>
        <begin position="1"/>
        <end position="243"/>
    </location>
</feature>
<dbReference type="InterPro" id="IPR042099">
    <property type="entry name" value="ANL_N_sf"/>
</dbReference>
<reference evidence="2" key="1">
    <citation type="submission" date="2021-01" db="EMBL/GenBank/DDBJ databases">
        <authorList>
            <person name="Corre E."/>
            <person name="Pelletier E."/>
            <person name="Niang G."/>
            <person name="Scheremetjew M."/>
            <person name="Finn R."/>
            <person name="Kale V."/>
            <person name="Holt S."/>
            <person name="Cochrane G."/>
            <person name="Meng A."/>
            <person name="Brown T."/>
            <person name="Cohen L."/>
        </authorList>
    </citation>
    <scope>NUCLEOTIDE SEQUENCE</scope>
    <source>
        <strain evidence="2">CCMP219</strain>
    </source>
</reference>
<name>A0A7R9VNJ5_9CHLO</name>
<dbReference type="PANTHER" id="PTHR43272:SF3">
    <property type="entry name" value="LONG CHAIN ACYL-COA SYNTHETASE 4"/>
    <property type="match status" value="1"/>
</dbReference>
<protein>
    <recommendedName>
        <fullName evidence="1">AMP-dependent synthetase/ligase domain-containing protein</fullName>
    </recommendedName>
</protein>
<sequence length="423" mass="46946">MLKHSAVIAAVSNCYSIVRAYNVGLSESDALLSYLPLAHIFDRVFEEFFLYLGGSIGYWQGDVTKLLDDIAALKPSIFIGVPRVFDRIYARIMGQVNSASVVKRSLFNLGLWTKLYFMRQGWKHGQASPFFDMLVFSKVAARLGGKVKIVISGGAPLSAHVEEFLRVAMCCPVVQGYGLTETCAASFIAVPDEIGHSATVGPPTPCTEFRLESVPEMDYDALDPDRPAGEILIRGPSNFCGYYKDQKKTDEDVEEDGWFHSGDIAVFTPEGGVKIVDRKKNIFKLSQGEYVAVEKVEGVYKKNLLVEQVWVYGNSQEAYLVAVCVPTEEAAKEWASKNGRSGGSLEELCGVKGFVDHMLASLQAAGKAEKVKGFEMIKALHLEAEPFSAENDLMTPTFKLKRPQLAKRYKKQIDDMYKELNRK</sequence>
<organism evidence="2">
    <name type="scientific">Chlamydomonas euryale</name>
    <dbReference type="NCBI Taxonomy" id="1486919"/>
    <lineage>
        <taxon>Eukaryota</taxon>
        <taxon>Viridiplantae</taxon>
        <taxon>Chlorophyta</taxon>
        <taxon>core chlorophytes</taxon>
        <taxon>Chlorophyceae</taxon>
        <taxon>CS clade</taxon>
        <taxon>Chlamydomonadales</taxon>
        <taxon>Chlamydomonadaceae</taxon>
        <taxon>Chlamydomonas</taxon>
    </lineage>
</organism>
<dbReference type="Gene3D" id="3.40.50.12780">
    <property type="entry name" value="N-terminal domain of ligase-like"/>
    <property type="match status" value="1"/>
</dbReference>
<dbReference type="Pfam" id="PF00501">
    <property type="entry name" value="AMP-binding"/>
    <property type="match status" value="1"/>
</dbReference>
<evidence type="ECO:0000259" key="1">
    <source>
        <dbReference type="Pfam" id="PF00501"/>
    </source>
</evidence>
<accession>A0A7R9VNJ5</accession>
<dbReference type="SUPFAM" id="SSF56801">
    <property type="entry name" value="Acetyl-CoA synthetase-like"/>
    <property type="match status" value="1"/>
</dbReference>
<dbReference type="EMBL" id="HBEC01034102">
    <property type="protein sequence ID" value="CAD8300990.1"/>
    <property type="molecule type" value="Transcribed_RNA"/>
</dbReference>
<gene>
    <name evidence="2" type="ORF">CEUR00632_LOCUS15834</name>
</gene>
<dbReference type="GO" id="GO:0005783">
    <property type="term" value="C:endoplasmic reticulum"/>
    <property type="evidence" value="ECO:0007669"/>
    <property type="project" value="TreeGrafter"/>
</dbReference>
<evidence type="ECO:0000313" key="2">
    <source>
        <dbReference type="EMBL" id="CAD8300990.1"/>
    </source>
</evidence>